<evidence type="ECO:0000313" key="2">
    <source>
        <dbReference type="EMBL" id="DBA04589.1"/>
    </source>
</evidence>
<gene>
    <name evidence="2" type="ORF">N0F65_011137</name>
</gene>
<sequence>ISGGAKSSLLASTAREAKTSVSDCSLLLLRVASMATPFTRTTSSCQRLPVSHSTLPPADGTLSRRRRRRRKNRHGSNSVQQQRNDLKRPTTKQTYAAVFASTRQGRDIEEYIGRFSEMIFRIEDMGELDPISN</sequence>
<comment type="caution">
    <text evidence="2">The sequence shown here is derived from an EMBL/GenBank/DDBJ whole genome shotgun (WGS) entry which is preliminary data.</text>
</comment>
<feature type="non-terminal residue" evidence="2">
    <location>
        <position position="1"/>
    </location>
</feature>
<proteinExistence type="predicted"/>
<keyword evidence="3" id="KW-1185">Reference proteome</keyword>
<feature type="region of interest" description="Disordered" evidence="1">
    <location>
        <begin position="40"/>
        <end position="93"/>
    </location>
</feature>
<evidence type="ECO:0000256" key="1">
    <source>
        <dbReference type="SAM" id="MobiDB-lite"/>
    </source>
</evidence>
<feature type="compositionally biased region" description="Basic residues" evidence="1">
    <location>
        <begin position="63"/>
        <end position="74"/>
    </location>
</feature>
<reference evidence="2" key="1">
    <citation type="submission" date="2022-11" db="EMBL/GenBank/DDBJ databases">
        <authorList>
            <person name="Morgan W.R."/>
            <person name="Tartar A."/>
        </authorList>
    </citation>
    <scope>NUCLEOTIDE SEQUENCE</scope>
    <source>
        <strain evidence="2">ARSEF 373</strain>
    </source>
</reference>
<dbReference type="Proteomes" id="UP001146120">
    <property type="component" value="Unassembled WGS sequence"/>
</dbReference>
<protein>
    <recommendedName>
        <fullName evidence="4">Retrotransposon gag domain-containing protein</fullName>
    </recommendedName>
</protein>
<accession>A0AAV2ZII0</accession>
<evidence type="ECO:0000313" key="3">
    <source>
        <dbReference type="Proteomes" id="UP001146120"/>
    </source>
</evidence>
<reference evidence="2" key="2">
    <citation type="journal article" date="2023" name="Microbiol Resour">
        <title>Decontamination and Annotation of the Draft Genome Sequence of the Oomycete Lagenidium giganteum ARSEF 373.</title>
        <authorList>
            <person name="Morgan W.R."/>
            <person name="Tartar A."/>
        </authorList>
    </citation>
    <scope>NUCLEOTIDE SEQUENCE</scope>
    <source>
        <strain evidence="2">ARSEF 373</strain>
    </source>
</reference>
<dbReference type="AlphaFoldDB" id="A0AAV2ZII0"/>
<evidence type="ECO:0008006" key="4">
    <source>
        <dbReference type="Google" id="ProtNLM"/>
    </source>
</evidence>
<feature type="compositionally biased region" description="Polar residues" evidence="1">
    <location>
        <begin position="40"/>
        <end position="54"/>
    </location>
</feature>
<name>A0AAV2ZII0_9STRA</name>
<organism evidence="2 3">
    <name type="scientific">Lagenidium giganteum</name>
    <dbReference type="NCBI Taxonomy" id="4803"/>
    <lineage>
        <taxon>Eukaryota</taxon>
        <taxon>Sar</taxon>
        <taxon>Stramenopiles</taxon>
        <taxon>Oomycota</taxon>
        <taxon>Peronosporomycetes</taxon>
        <taxon>Pythiales</taxon>
        <taxon>Pythiaceae</taxon>
    </lineage>
</organism>
<dbReference type="EMBL" id="DAKRPA010000007">
    <property type="protein sequence ID" value="DBA04589.1"/>
    <property type="molecule type" value="Genomic_DNA"/>
</dbReference>